<name>A0ABR9Z7F9_VIBAN</name>
<dbReference type="EMBL" id="RDPI01000019">
    <property type="protein sequence ID" value="MBF4374399.1"/>
    <property type="molecule type" value="Genomic_DNA"/>
</dbReference>
<comment type="caution">
    <text evidence="1">The sequence shown here is derived from an EMBL/GenBank/DDBJ whole genome shotgun (WGS) entry which is preliminary data.</text>
</comment>
<organism evidence="1 2">
    <name type="scientific">Vibrio anguillarum</name>
    <name type="common">Listonella anguillarum</name>
    <dbReference type="NCBI Taxonomy" id="55601"/>
    <lineage>
        <taxon>Bacteria</taxon>
        <taxon>Pseudomonadati</taxon>
        <taxon>Pseudomonadota</taxon>
        <taxon>Gammaproteobacteria</taxon>
        <taxon>Vibrionales</taxon>
        <taxon>Vibrionaceae</taxon>
        <taxon>Vibrio</taxon>
    </lineage>
</organism>
<accession>A0ABR9Z7F9</accession>
<sequence>MKKASGVPIGYCESIRTNYHHVCKVWLAFENKSRRKRLILTEREQNEEVIIIKKLFNQY</sequence>
<proteinExistence type="predicted"/>
<evidence type="ECO:0000313" key="1">
    <source>
        <dbReference type="EMBL" id="MBF4374399.1"/>
    </source>
</evidence>
<keyword evidence="2" id="KW-1185">Reference proteome</keyword>
<evidence type="ECO:0000313" key="2">
    <source>
        <dbReference type="Proteomes" id="UP000726136"/>
    </source>
</evidence>
<reference evidence="1 2" key="1">
    <citation type="journal article" date="2021" name="PeerJ">
        <title>Analysis of 44 Vibrio anguillarum genomes reveals high genetic diversity.</title>
        <authorList>
            <person name="Hansen M.J."/>
            <person name="Dalsgaard I."/>
        </authorList>
    </citation>
    <scope>NUCLEOTIDE SEQUENCE [LARGE SCALE GENOMIC DNA]</scope>
    <source>
        <strain evidence="1 2">040915-1/1B</strain>
    </source>
</reference>
<gene>
    <name evidence="1" type="ORF">EAY46_15125</name>
</gene>
<dbReference type="Proteomes" id="UP000726136">
    <property type="component" value="Unassembled WGS sequence"/>
</dbReference>
<protein>
    <submittedName>
        <fullName evidence="1">Uncharacterized protein</fullName>
    </submittedName>
</protein>